<dbReference type="Proteomes" id="UP000295169">
    <property type="component" value="Unassembled WGS sequence"/>
</dbReference>
<comment type="caution">
    <text evidence="2">The sequence shown here is derived from an EMBL/GenBank/DDBJ whole genome shotgun (WGS) entry which is preliminary data.</text>
</comment>
<dbReference type="InterPro" id="IPR032710">
    <property type="entry name" value="NTF2-like_dom_sf"/>
</dbReference>
<dbReference type="InterPro" id="IPR011944">
    <property type="entry name" value="Steroid_delta5-4_isomerase"/>
</dbReference>
<dbReference type="InterPro" id="IPR037401">
    <property type="entry name" value="SnoaL-like"/>
</dbReference>
<dbReference type="AlphaFoldDB" id="A0A4R1NSR2"/>
<proteinExistence type="predicted"/>
<reference evidence="2 3" key="1">
    <citation type="submission" date="2019-03" db="EMBL/GenBank/DDBJ databases">
        <title>Genomic Encyclopedia of Type Strains, Phase IV (KMG-IV): sequencing the most valuable type-strain genomes for metagenomic binning, comparative biology and taxonomic classification.</title>
        <authorList>
            <person name="Goeker M."/>
        </authorList>
    </citation>
    <scope>NUCLEOTIDE SEQUENCE [LARGE SCALE GENOMIC DNA]</scope>
    <source>
        <strain evidence="2 3">DSM 2286</strain>
    </source>
</reference>
<evidence type="ECO:0000313" key="3">
    <source>
        <dbReference type="Proteomes" id="UP000295169"/>
    </source>
</evidence>
<evidence type="ECO:0000259" key="1">
    <source>
        <dbReference type="Pfam" id="PF13474"/>
    </source>
</evidence>
<dbReference type="Pfam" id="PF13474">
    <property type="entry name" value="SnoaL_3"/>
    <property type="match status" value="1"/>
</dbReference>
<gene>
    <name evidence="2" type="ORF">EV691_1742</name>
</gene>
<evidence type="ECO:0000313" key="2">
    <source>
        <dbReference type="EMBL" id="TCL15255.1"/>
    </source>
</evidence>
<name>A0A4R1NSR2_9GAMM</name>
<organism evidence="2 3">
    <name type="scientific">Azotobacter chroococcum</name>
    <dbReference type="NCBI Taxonomy" id="353"/>
    <lineage>
        <taxon>Bacteria</taxon>
        <taxon>Pseudomonadati</taxon>
        <taxon>Pseudomonadota</taxon>
        <taxon>Gammaproteobacteria</taxon>
        <taxon>Pseudomonadales</taxon>
        <taxon>Pseudomonadaceae</taxon>
        <taxon>Azotobacter</taxon>
    </lineage>
</organism>
<dbReference type="NCBIfam" id="TIGR02246">
    <property type="entry name" value="SgcJ/EcaC family oxidoreductase"/>
    <property type="match status" value="1"/>
</dbReference>
<dbReference type="EMBL" id="SMMU01000074">
    <property type="protein sequence ID" value="TCL15255.1"/>
    <property type="molecule type" value="Genomic_DNA"/>
</dbReference>
<dbReference type="SUPFAM" id="SSF54427">
    <property type="entry name" value="NTF2-like"/>
    <property type="match status" value="1"/>
</dbReference>
<protein>
    <submittedName>
        <fullName evidence="2">Uncharacterized protein (TIGR02246 family)</fullName>
    </submittedName>
</protein>
<sequence length="148" mass="16423">MSSTTDRAEIEVLFQKLARAHADHNADAIVDAYAPDAVIFDLAPPLGRRGMNRDSVAAWLGGWDGPIQIDARDVNLTVDGDLAFVSALNRMRGRQGGEDQDMWYRTTMCLRRTSGRWRIVHDHSSVPFYMDGSYRAAVDLKAQWGGAA</sequence>
<dbReference type="RefSeq" id="WP_165496623.1">
    <property type="nucleotide sequence ID" value="NZ_JBHLST010000082.1"/>
</dbReference>
<feature type="domain" description="SnoaL-like" evidence="1">
    <location>
        <begin position="10"/>
        <end position="128"/>
    </location>
</feature>
<accession>A0A4R1NSR2</accession>
<dbReference type="Gene3D" id="3.10.450.50">
    <property type="match status" value="1"/>
</dbReference>